<dbReference type="Pfam" id="PF13202">
    <property type="entry name" value="EF-hand_5"/>
    <property type="match status" value="3"/>
</dbReference>
<dbReference type="SUPFAM" id="SSF47473">
    <property type="entry name" value="EF-hand"/>
    <property type="match status" value="1"/>
</dbReference>
<proteinExistence type="predicted"/>
<dbReference type="InterPro" id="IPR011992">
    <property type="entry name" value="EF-hand-dom_pair"/>
</dbReference>
<dbReference type="AlphaFoldDB" id="A0A1M6SYV1"/>
<name>A0A1M6SYV1_9BRAD</name>
<dbReference type="PROSITE" id="PS00018">
    <property type="entry name" value="EF_HAND_1"/>
    <property type="match status" value="2"/>
</dbReference>
<dbReference type="InterPro" id="IPR002048">
    <property type="entry name" value="EF_hand_dom"/>
</dbReference>
<feature type="domain" description="EF-hand" evidence="1">
    <location>
        <begin position="58"/>
        <end position="93"/>
    </location>
</feature>
<gene>
    <name evidence="2" type="ORF">SAMN05444159_3409</name>
</gene>
<evidence type="ECO:0000313" key="3">
    <source>
        <dbReference type="Proteomes" id="UP000189935"/>
    </source>
</evidence>
<dbReference type="PROSITE" id="PS50222">
    <property type="entry name" value="EF_HAND_2"/>
    <property type="match status" value="2"/>
</dbReference>
<evidence type="ECO:0000313" key="2">
    <source>
        <dbReference type="EMBL" id="SHK49846.1"/>
    </source>
</evidence>
<accession>A0A1M6SYV1</accession>
<dbReference type="EMBL" id="LT670844">
    <property type="protein sequence ID" value="SHK49846.1"/>
    <property type="molecule type" value="Genomic_DNA"/>
</dbReference>
<dbReference type="Gene3D" id="1.10.238.10">
    <property type="entry name" value="EF-hand"/>
    <property type="match status" value="2"/>
</dbReference>
<protein>
    <submittedName>
        <fullName evidence="2">EF hand</fullName>
    </submittedName>
</protein>
<organism evidence="2 3">
    <name type="scientific">Bradyrhizobium lablabi</name>
    <dbReference type="NCBI Taxonomy" id="722472"/>
    <lineage>
        <taxon>Bacteria</taxon>
        <taxon>Pseudomonadati</taxon>
        <taxon>Pseudomonadota</taxon>
        <taxon>Alphaproteobacteria</taxon>
        <taxon>Hyphomicrobiales</taxon>
        <taxon>Nitrobacteraceae</taxon>
        <taxon>Bradyrhizobium</taxon>
    </lineage>
</organism>
<dbReference type="GO" id="GO:0005509">
    <property type="term" value="F:calcium ion binding"/>
    <property type="evidence" value="ECO:0007669"/>
    <property type="project" value="InterPro"/>
</dbReference>
<feature type="domain" description="EF-hand" evidence="1">
    <location>
        <begin position="107"/>
        <end position="142"/>
    </location>
</feature>
<sequence length="145" mass="15719">MQVETGQADPMISRRTLVLAFTATALLAGGMPVSAKSPRSRLVGMLDTDNDGTVDLAEAKKAASDLFDRLDRDHDGTLDQRELARRLTPKEFAAADPDHDGTLTKDEYLAVVEQRFSAADPDHDGTLDAKELNSKAGQALLRLLK</sequence>
<reference evidence="2 3" key="1">
    <citation type="submission" date="2016-11" db="EMBL/GenBank/DDBJ databases">
        <authorList>
            <person name="Jaros S."/>
            <person name="Januszkiewicz K."/>
            <person name="Wedrychowicz H."/>
        </authorList>
    </citation>
    <scope>NUCLEOTIDE SEQUENCE [LARGE SCALE GENOMIC DNA]</scope>
    <source>
        <strain evidence="2 3">GAS499</strain>
    </source>
</reference>
<evidence type="ECO:0000259" key="1">
    <source>
        <dbReference type="PROSITE" id="PS50222"/>
    </source>
</evidence>
<dbReference type="InterPro" id="IPR018247">
    <property type="entry name" value="EF_Hand_1_Ca_BS"/>
</dbReference>
<dbReference type="Proteomes" id="UP000189935">
    <property type="component" value="Chromosome I"/>
</dbReference>